<reference evidence="3" key="4">
    <citation type="submission" date="2016-08" db="EMBL/GenBank/DDBJ databases">
        <title>Sequencing, Assembly and Comparative Genomics of S. aureofaciens ATCC 10762.</title>
        <authorList>
            <person name="Gradnigo J.S."/>
            <person name="Johnson N."/>
            <person name="Somerville G.A."/>
        </authorList>
    </citation>
    <scope>NUCLEOTIDE SEQUENCE [LARGE SCALE GENOMIC DNA]</scope>
    <source>
        <strain evidence="3">ATCC 10762</strain>
    </source>
</reference>
<dbReference type="Proteomes" id="UP000037395">
    <property type="component" value="Unassembled WGS sequence"/>
</dbReference>
<dbReference type="KEGG" id="kau:B6264_04175"/>
<sequence length="198" mass="21113">MDMTPVAPVPTVAPSPGSRQRLWLTLGAFGFAAFIALALAFAHDTASLGAYRYNPPEEFLGLPRLPAGQIPKASTVARGVKVTGYQTSDRSRTVAVTVRELPIVSPSATVDTVITESTTGLHVESVRTVDPGERGGVMKCGHTSGMKKAGKPQDMAFCVWADGSMWAVYGEHGDDVTLDTDDLANDARKFRHLAEVRA</sequence>
<reference evidence="2" key="5">
    <citation type="submission" date="2020-09" db="EMBL/GenBank/DDBJ databases">
        <authorList>
            <person name="Sun Q."/>
            <person name="Ohkuma M."/>
        </authorList>
    </citation>
    <scope>NUCLEOTIDE SEQUENCE</scope>
    <source>
        <strain evidence="2">JCM 4434</strain>
    </source>
</reference>
<proteinExistence type="predicted"/>
<evidence type="ECO:0000256" key="1">
    <source>
        <dbReference type="SAM" id="Phobius"/>
    </source>
</evidence>
<feature type="transmembrane region" description="Helical" evidence="1">
    <location>
        <begin position="22"/>
        <end position="42"/>
    </location>
</feature>
<keyword evidence="1" id="KW-1133">Transmembrane helix</keyword>
<protein>
    <submittedName>
        <fullName evidence="3">Uncharacterized protein</fullName>
    </submittedName>
</protein>
<reference evidence="3 4" key="2">
    <citation type="submission" date="2014-07" db="EMBL/GenBank/DDBJ databases">
        <authorList>
            <person name="Zhang J.E."/>
            <person name="Yang H."/>
            <person name="Guo J."/>
            <person name="Deng Z."/>
            <person name="Luo H."/>
            <person name="Luo M."/>
            <person name="Zhao B."/>
        </authorList>
    </citation>
    <scope>NUCLEOTIDE SEQUENCE [LARGE SCALE GENOMIC DNA]</scope>
    <source>
        <strain evidence="3">ATCC 10762</strain>
        <strain evidence="4">ATCC 10762 / DSM 40127 / CCM 3239 / JCM 4008 / LMG 5968 / NBRC 12843 / NCIMB 8234 / A-377</strain>
    </source>
</reference>
<evidence type="ECO:0000313" key="2">
    <source>
        <dbReference type="EMBL" id="GGU80867.1"/>
    </source>
</evidence>
<keyword evidence="4" id="KW-1185">Reference proteome</keyword>
<comment type="caution">
    <text evidence="3">The sequence shown here is derived from an EMBL/GenBank/DDBJ whole genome shotgun (WGS) entry which is preliminary data.</text>
</comment>
<dbReference type="EMBL" id="BMUB01000007">
    <property type="protein sequence ID" value="GGU80867.1"/>
    <property type="molecule type" value="Genomic_DNA"/>
</dbReference>
<organism evidence="3 4">
    <name type="scientific">Kitasatospora aureofaciens</name>
    <name type="common">Streptomyces aureofaciens</name>
    <dbReference type="NCBI Taxonomy" id="1894"/>
    <lineage>
        <taxon>Bacteria</taxon>
        <taxon>Bacillati</taxon>
        <taxon>Actinomycetota</taxon>
        <taxon>Actinomycetes</taxon>
        <taxon>Kitasatosporales</taxon>
        <taxon>Streptomycetaceae</taxon>
        <taxon>Kitasatospora</taxon>
    </lineage>
</organism>
<keyword evidence="1" id="KW-0472">Membrane</keyword>
<keyword evidence="1" id="KW-0812">Transmembrane</keyword>
<gene>
    <name evidence="2" type="ORF">GCM10010502_36170</name>
    <name evidence="3" type="ORF">HS99_0015910</name>
</gene>
<accession>A0A1E7MWD3</accession>
<evidence type="ECO:0000313" key="4">
    <source>
        <dbReference type="Proteomes" id="UP000037395"/>
    </source>
</evidence>
<evidence type="ECO:0000313" key="3">
    <source>
        <dbReference type="EMBL" id="OEV32740.1"/>
    </source>
</evidence>
<dbReference type="AlphaFoldDB" id="A0A1E7MWD3"/>
<reference evidence="2" key="1">
    <citation type="journal article" date="2014" name="Int. J. Syst. Evol. Microbiol.">
        <title>Complete genome sequence of Corynebacterium casei LMG S-19264T (=DSM 44701T), isolated from a smear-ripened cheese.</title>
        <authorList>
            <consortium name="US DOE Joint Genome Institute (JGI-PGF)"/>
            <person name="Walter F."/>
            <person name="Albersmeier A."/>
            <person name="Kalinowski J."/>
            <person name="Ruckert C."/>
        </authorList>
    </citation>
    <scope>NUCLEOTIDE SEQUENCE</scope>
    <source>
        <strain evidence="2">JCM 4434</strain>
    </source>
</reference>
<dbReference type="Proteomes" id="UP000610124">
    <property type="component" value="Unassembled WGS sequence"/>
</dbReference>
<name>A0A1E7MWD3_KITAU</name>
<accession>A0A8H9LUB0</accession>
<dbReference type="EMBL" id="JPRF03000087">
    <property type="protein sequence ID" value="OEV32740.1"/>
    <property type="molecule type" value="Genomic_DNA"/>
</dbReference>
<reference evidence="4" key="3">
    <citation type="submission" date="2016-08" db="EMBL/GenBank/DDBJ databases">
        <title>Sequencing, assembly and comparative genomics of S. aureofaciens ATCC 10762.</title>
        <authorList>
            <person name="Gradnigo J.S."/>
            <person name="Johnson N."/>
            <person name="Somerville G.A."/>
        </authorList>
    </citation>
    <scope>NUCLEOTIDE SEQUENCE [LARGE SCALE GENOMIC DNA]</scope>
    <source>
        <strain evidence="4">ATCC 10762 / DSM 40127 / CCM 3239 / JCM 4008 / LMG 5968 / NBRC 12843 / NCIMB 8234 / A-377</strain>
    </source>
</reference>